<dbReference type="RefSeq" id="WP_084372808.1">
    <property type="nucleotide sequence ID" value="NZ_FWYF01000002.1"/>
</dbReference>
<dbReference type="SUPFAM" id="SSF51735">
    <property type="entry name" value="NAD(P)-binding Rossmann-fold domains"/>
    <property type="match status" value="1"/>
</dbReference>
<dbReference type="AlphaFoldDB" id="A0A1W2GEC5"/>
<protein>
    <submittedName>
        <fullName evidence="1">Nucleoside-diphosphate-sugar epimerase</fullName>
    </submittedName>
</protein>
<dbReference type="InterPro" id="IPR036291">
    <property type="entry name" value="NAD(P)-bd_dom_sf"/>
</dbReference>
<dbReference type="PANTHER" id="PTHR48079:SF6">
    <property type="entry name" value="NAD(P)-BINDING DOMAIN-CONTAINING PROTEIN-RELATED"/>
    <property type="match status" value="1"/>
</dbReference>
<dbReference type="GO" id="GO:0005737">
    <property type="term" value="C:cytoplasm"/>
    <property type="evidence" value="ECO:0007669"/>
    <property type="project" value="TreeGrafter"/>
</dbReference>
<dbReference type="Gene3D" id="3.40.50.720">
    <property type="entry name" value="NAD(P)-binding Rossmann-like Domain"/>
    <property type="match status" value="1"/>
</dbReference>
<sequence>MQTISVLGCGWLGLPLGKHLAIAGYKIKGSTTRVDKLPQLESAGIKPYHFTLNPELEGRASNFFESNVLLINLPPRNRDALPDFHEKQLKAILSHIESKHVIFISSTAVYPSNSREVKEADASADCFTRGGIPLLKMEQLFVNNPAFQSTVIRFGGLYGPDRHPGRFLAGKKNLAGANNPINMIHLEDCMGVIQTIIEKNIWGEVFNASAPSKETRQSFYEKAAIELGLETPSFSNEGSPFKKVTSEKLIKLTGYQFKH</sequence>
<dbReference type="Proteomes" id="UP000192472">
    <property type="component" value="Unassembled WGS sequence"/>
</dbReference>
<dbReference type="EMBL" id="FWYF01000002">
    <property type="protein sequence ID" value="SMD34688.1"/>
    <property type="molecule type" value="Genomic_DNA"/>
</dbReference>
<reference evidence="1 2" key="1">
    <citation type="submission" date="2017-04" db="EMBL/GenBank/DDBJ databases">
        <authorList>
            <person name="Afonso C.L."/>
            <person name="Miller P.J."/>
            <person name="Scott M.A."/>
            <person name="Spackman E."/>
            <person name="Goraichik I."/>
            <person name="Dimitrov K.M."/>
            <person name="Suarez D.L."/>
            <person name="Swayne D.E."/>
        </authorList>
    </citation>
    <scope>NUCLEOTIDE SEQUENCE [LARGE SCALE GENOMIC DNA]</scope>
    <source>
        <strain evidence="1 2">DSM 26133</strain>
    </source>
</reference>
<keyword evidence="2" id="KW-1185">Reference proteome</keyword>
<name>A0A1W2GEC5_REIFA</name>
<organism evidence="1 2">
    <name type="scientific">Reichenbachiella faecimaris</name>
    <dbReference type="NCBI Taxonomy" id="692418"/>
    <lineage>
        <taxon>Bacteria</taxon>
        <taxon>Pseudomonadati</taxon>
        <taxon>Bacteroidota</taxon>
        <taxon>Cytophagia</taxon>
        <taxon>Cytophagales</taxon>
        <taxon>Reichenbachiellaceae</taxon>
        <taxon>Reichenbachiella</taxon>
    </lineage>
</organism>
<evidence type="ECO:0000313" key="2">
    <source>
        <dbReference type="Proteomes" id="UP000192472"/>
    </source>
</evidence>
<gene>
    <name evidence="1" type="ORF">SAMN04488029_2138</name>
</gene>
<dbReference type="PANTHER" id="PTHR48079">
    <property type="entry name" value="PROTEIN YEEZ"/>
    <property type="match status" value="1"/>
</dbReference>
<accession>A0A1W2GEC5</accession>
<dbReference type="OrthoDB" id="751203at2"/>
<proteinExistence type="predicted"/>
<dbReference type="GO" id="GO:0004029">
    <property type="term" value="F:aldehyde dehydrogenase (NAD+) activity"/>
    <property type="evidence" value="ECO:0007669"/>
    <property type="project" value="TreeGrafter"/>
</dbReference>
<evidence type="ECO:0000313" key="1">
    <source>
        <dbReference type="EMBL" id="SMD34688.1"/>
    </source>
</evidence>
<dbReference type="InterPro" id="IPR051783">
    <property type="entry name" value="NAD(P)-dependent_oxidoreduct"/>
</dbReference>
<dbReference type="STRING" id="692418.SAMN04488029_2138"/>